<dbReference type="AlphaFoldDB" id="A0A2S9GW49"/>
<feature type="domain" description="HTH cro/C1-type" evidence="1">
    <location>
        <begin position="11"/>
        <end position="64"/>
    </location>
</feature>
<dbReference type="Proteomes" id="UP000237839">
    <property type="component" value="Unassembled WGS sequence"/>
</dbReference>
<dbReference type="Gene3D" id="1.10.260.40">
    <property type="entry name" value="lambda repressor-like DNA-binding domains"/>
    <property type="match status" value="1"/>
</dbReference>
<dbReference type="InterPro" id="IPR001387">
    <property type="entry name" value="Cro/C1-type_HTH"/>
</dbReference>
<keyword evidence="3" id="KW-1185">Reference proteome</keyword>
<name>A0A2S9GW49_9BURK</name>
<accession>A0A2S9GW49</accession>
<dbReference type="SUPFAM" id="SSF47413">
    <property type="entry name" value="lambda repressor-like DNA-binding domains"/>
    <property type="match status" value="1"/>
</dbReference>
<protein>
    <submittedName>
        <fullName evidence="2">Helix-turn-helix domain</fullName>
    </submittedName>
</protein>
<dbReference type="GO" id="GO:0003677">
    <property type="term" value="F:DNA binding"/>
    <property type="evidence" value="ECO:0007669"/>
    <property type="project" value="InterPro"/>
</dbReference>
<dbReference type="SMART" id="SM00530">
    <property type="entry name" value="HTH_XRE"/>
    <property type="match status" value="1"/>
</dbReference>
<proteinExistence type="predicted"/>
<organism evidence="2 3">
    <name type="scientific">Solimicrobium silvestre</name>
    <dbReference type="NCBI Taxonomy" id="2099400"/>
    <lineage>
        <taxon>Bacteria</taxon>
        <taxon>Pseudomonadati</taxon>
        <taxon>Pseudomonadota</taxon>
        <taxon>Betaproteobacteria</taxon>
        <taxon>Burkholderiales</taxon>
        <taxon>Oxalobacteraceae</taxon>
        <taxon>Solimicrobium</taxon>
    </lineage>
</organism>
<sequence>MTNLLDIGVRLKEERKRLGMSQTAFAAIGGTKRASQFNYESGGRAPDAAYLAAISETGVDVLYVLTGQRVSMPRHVLGVAQTQQTYQNSSNVPSQVTAEPHETEVFGVARNRREAALLDNFRHSNDEGRDVISAAGNALAKLGKKD</sequence>
<dbReference type="RefSeq" id="WP_105533041.1">
    <property type="nucleotide sequence ID" value="NZ_PUGF01000017.1"/>
</dbReference>
<reference evidence="2 3" key="1">
    <citation type="submission" date="2018-02" db="EMBL/GenBank/DDBJ databases">
        <title>Solimicrobium silvestre gen. nov., sp. nov., isolated from alpine forest soil.</title>
        <authorList>
            <person name="Margesin R."/>
            <person name="Albuquerque L."/>
            <person name="Zhang D.-C."/>
            <person name="Froufe H.J.C."/>
            <person name="Severino R."/>
            <person name="Roxo I."/>
            <person name="Egas C."/>
            <person name="Da Costa M.S."/>
        </authorList>
    </citation>
    <scope>NUCLEOTIDE SEQUENCE [LARGE SCALE GENOMIC DNA]</scope>
    <source>
        <strain evidence="2 3">S20-91</strain>
    </source>
</reference>
<dbReference type="CDD" id="cd00093">
    <property type="entry name" value="HTH_XRE"/>
    <property type="match status" value="1"/>
</dbReference>
<dbReference type="InterPro" id="IPR010982">
    <property type="entry name" value="Lambda_DNA-bd_dom_sf"/>
</dbReference>
<dbReference type="Pfam" id="PF01381">
    <property type="entry name" value="HTH_3"/>
    <property type="match status" value="1"/>
</dbReference>
<dbReference type="EMBL" id="PUGF01000017">
    <property type="protein sequence ID" value="PRC91949.1"/>
    <property type="molecule type" value="Genomic_DNA"/>
</dbReference>
<comment type="caution">
    <text evidence="2">The sequence shown here is derived from an EMBL/GenBank/DDBJ whole genome shotgun (WGS) entry which is preliminary data.</text>
</comment>
<dbReference type="PROSITE" id="PS50943">
    <property type="entry name" value="HTH_CROC1"/>
    <property type="match status" value="1"/>
</dbReference>
<evidence type="ECO:0000313" key="2">
    <source>
        <dbReference type="EMBL" id="PRC91949.1"/>
    </source>
</evidence>
<dbReference type="OrthoDB" id="7011085at2"/>
<evidence type="ECO:0000259" key="1">
    <source>
        <dbReference type="PROSITE" id="PS50943"/>
    </source>
</evidence>
<evidence type="ECO:0000313" key="3">
    <source>
        <dbReference type="Proteomes" id="UP000237839"/>
    </source>
</evidence>
<gene>
    <name evidence="2" type="ORF">S2091_3291</name>
</gene>